<dbReference type="GO" id="GO:0008289">
    <property type="term" value="F:lipid binding"/>
    <property type="evidence" value="ECO:0007669"/>
    <property type="project" value="UniProtKB-KW"/>
</dbReference>
<comment type="caution">
    <text evidence="13">Lacks conserved residue(s) required for the propagation of feature annotation.</text>
</comment>
<dbReference type="PROSITE" id="PS00605">
    <property type="entry name" value="ATPASE_C"/>
    <property type="match status" value="1"/>
</dbReference>
<proteinExistence type="inferred from homology"/>
<evidence type="ECO:0000256" key="10">
    <source>
        <dbReference type="ARBA" id="ARBA00023136"/>
    </source>
</evidence>
<dbReference type="InterPro" id="IPR038662">
    <property type="entry name" value="ATP_synth_F0_csu_sf"/>
</dbReference>
<dbReference type="NCBIfam" id="TIGR01260">
    <property type="entry name" value="ATP_synt_c"/>
    <property type="match status" value="1"/>
</dbReference>
<evidence type="ECO:0000256" key="13">
    <source>
        <dbReference type="HAMAP-Rule" id="MF_01396"/>
    </source>
</evidence>
<dbReference type="PRINTS" id="PR00124">
    <property type="entry name" value="ATPASEC"/>
</dbReference>
<keyword evidence="11 13" id="KW-0066">ATP synthesis</keyword>
<dbReference type="GO" id="GO:0033177">
    <property type="term" value="C:proton-transporting two-sector ATPase complex, proton-transporting domain"/>
    <property type="evidence" value="ECO:0007669"/>
    <property type="project" value="InterPro"/>
</dbReference>
<dbReference type="GO" id="GO:0046933">
    <property type="term" value="F:proton-transporting ATP synthase activity, rotational mechanism"/>
    <property type="evidence" value="ECO:0007669"/>
    <property type="project" value="UniProtKB-UniRule"/>
</dbReference>
<evidence type="ECO:0000256" key="9">
    <source>
        <dbReference type="ARBA" id="ARBA00023121"/>
    </source>
</evidence>
<keyword evidence="3 13" id="KW-0813">Transport</keyword>
<keyword evidence="6 13" id="KW-0375">Hydrogen ion transport</keyword>
<dbReference type="InterPro" id="IPR035921">
    <property type="entry name" value="F/V-ATP_Csub_sf"/>
</dbReference>
<dbReference type="InterPro" id="IPR020537">
    <property type="entry name" value="ATP_synth_F0_csu_DDCD_BS"/>
</dbReference>
<evidence type="ECO:0000256" key="11">
    <source>
        <dbReference type="ARBA" id="ARBA00023310"/>
    </source>
</evidence>
<keyword evidence="5 13" id="KW-0812">Transmembrane</keyword>
<dbReference type="GO" id="GO:0005886">
    <property type="term" value="C:plasma membrane"/>
    <property type="evidence" value="ECO:0007669"/>
    <property type="project" value="UniProtKB-SubCell"/>
</dbReference>
<dbReference type="GO" id="GO:0045259">
    <property type="term" value="C:proton-transporting ATP synthase complex"/>
    <property type="evidence" value="ECO:0007669"/>
    <property type="project" value="UniProtKB-KW"/>
</dbReference>
<dbReference type="CDD" id="cd18121">
    <property type="entry name" value="ATP-synt_Fo_c"/>
    <property type="match status" value="1"/>
</dbReference>
<keyword evidence="13" id="KW-1003">Cell membrane</keyword>
<evidence type="ECO:0000256" key="7">
    <source>
        <dbReference type="ARBA" id="ARBA00022989"/>
    </source>
</evidence>
<comment type="function">
    <text evidence="13">Key component of the F(0) channel; it plays a direct role in translocation across the membrane. A homomeric c-ring of between 10-14 subunits forms the central stalk rotor element with the F(1) delta and epsilon subunits.</text>
</comment>
<dbReference type="InterPro" id="IPR005953">
    <property type="entry name" value="ATP_synth_csu_bac/chlpt"/>
</dbReference>
<accession>A0A8J7P798</accession>
<dbReference type="InterPro" id="IPR002379">
    <property type="entry name" value="ATPase_proteolipid_c-like_dom"/>
</dbReference>
<dbReference type="InterPro" id="IPR000454">
    <property type="entry name" value="ATP_synth_F0_csu"/>
</dbReference>
<evidence type="ECO:0000259" key="14">
    <source>
        <dbReference type="Pfam" id="PF00137"/>
    </source>
</evidence>
<evidence type="ECO:0000256" key="4">
    <source>
        <dbReference type="ARBA" id="ARBA00022547"/>
    </source>
</evidence>
<evidence type="ECO:0000313" key="15">
    <source>
        <dbReference type="EMBL" id="MBN8659764.1"/>
    </source>
</evidence>
<evidence type="ECO:0000256" key="5">
    <source>
        <dbReference type="ARBA" id="ARBA00022692"/>
    </source>
</evidence>
<gene>
    <name evidence="13 15" type="primary">atpE</name>
    <name evidence="15" type="ORF">J0M35_05340</name>
</gene>
<evidence type="ECO:0000256" key="6">
    <source>
        <dbReference type="ARBA" id="ARBA00022781"/>
    </source>
</evidence>
<reference evidence="15" key="1">
    <citation type="submission" date="2021-02" db="EMBL/GenBank/DDBJ databases">
        <title>Genome-Resolved Metagenomics of a Microbial Community Performing Photosynthetic Biological Nutrient Removal.</title>
        <authorList>
            <person name="Mcdaniel E.A."/>
        </authorList>
    </citation>
    <scope>NUCLEOTIDE SEQUENCE</scope>
    <source>
        <strain evidence="15">UWPOB_OBS1</strain>
    </source>
</reference>
<name>A0A8J7P798_9BACT</name>
<sequence length="77" mass="7658">MKCAALLSAGIGAIGVGVPGIGIGIAASRALEGMARQPEMQGKLLVNGIIFAALMEALGLFAFLVALQLVGIGNANH</sequence>
<organism evidence="15 16">
    <name type="scientific">Candidatus Obscuribacter phosphatis</name>
    <dbReference type="NCBI Taxonomy" id="1906157"/>
    <lineage>
        <taxon>Bacteria</taxon>
        <taxon>Bacillati</taxon>
        <taxon>Candidatus Melainabacteria</taxon>
        <taxon>Candidatus Obscuribacterales</taxon>
        <taxon>Candidatus Obscuribacteraceae</taxon>
        <taxon>Candidatus Obscuribacter</taxon>
    </lineage>
</organism>
<feature type="site" description="Reversibly protonated during proton transport" evidence="13">
    <location>
        <position position="56"/>
    </location>
</feature>
<protein>
    <recommendedName>
        <fullName evidence="13">ATP synthase subunit c</fullName>
    </recommendedName>
    <alternativeName>
        <fullName evidence="13">ATP synthase F(0) sector subunit c</fullName>
    </alternativeName>
    <alternativeName>
        <fullName evidence="13">F-type ATPase subunit c</fullName>
        <shortName evidence="13">F-ATPase subunit c</shortName>
    </alternativeName>
    <alternativeName>
        <fullName evidence="13">Lipid-binding protein</fullName>
    </alternativeName>
</protein>
<evidence type="ECO:0000256" key="2">
    <source>
        <dbReference type="ARBA" id="ARBA00006704"/>
    </source>
</evidence>
<keyword evidence="7 13" id="KW-1133">Transmembrane helix</keyword>
<comment type="function">
    <text evidence="12 13">F(1)F(0) ATP synthase produces ATP from ADP in the presence of a proton or sodium gradient. F-type ATPases consist of two structural domains, F(1) containing the extramembraneous catalytic core and F(0) containing the membrane proton channel, linked together by a central stalk and a peripheral stalk. During catalysis, ATP synthesis in the catalytic domain of F(1) is coupled via a rotary mechanism of the central stalk subunits to proton translocation.</text>
</comment>
<feature type="domain" description="V-ATPase proteolipid subunit C-like" evidence="14">
    <location>
        <begin position="7"/>
        <end position="67"/>
    </location>
</feature>
<evidence type="ECO:0000256" key="8">
    <source>
        <dbReference type="ARBA" id="ARBA00023065"/>
    </source>
</evidence>
<keyword evidence="9 13" id="KW-0446">Lipid-binding</keyword>
<keyword evidence="10 13" id="KW-0472">Membrane</keyword>
<comment type="caution">
    <text evidence="15">The sequence shown here is derived from an EMBL/GenBank/DDBJ whole genome shotgun (WGS) entry which is preliminary data.</text>
</comment>
<dbReference type="AlphaFoldDB" id="A0A8J7P798"/>
<evidence type="ECO:0000256" key="1">
    <source>
        <dbReference type="ARBA" id="ARBA00004141"/>
    </source>
</evidence>
<comment type="subcellular location">
    <subcellularLocation>
        <location evidence="13">Cell membrane</location>
        <topology evidence="13">Multi-pass membrane protein</topology>
    </subcellularLocation>
    <subcellularLocation>
        <location evidence="1">Membrane</location>
        <topology evidence="1">Multi-pass membrane protein</topology>
    </subcellularLocation>
</comment>
<dbReference type="Gene3D" id="1.20.20.10">
    <property type="entry name" value="F1F0 ATP synthase subunit C"/>
    <property type="match status" value="1"/>
</dbReference>
<comment type="similarity">
    <text evidence="2 13">Belongs to the ATPase C chain family.</text>
</comment>
<evidence type="ECO:0000256" key="12">
    <source>
        <dbReference type="ARBA" id="ARBA00025198"/>
    </source>
</evidence>
<keyword evidence="8 13" id="KW-0406">Ion transport</keyword>
<dbReference type="EMBL" id="JAFLCK010000005">
    <property type="protein sequence ID" value="MBN8659764.1"/>
    <property type="molecule type" value="Genomic_DNA"/>
</dbReference>
<dbReference type="Proteomes" id="UP000664277">
    <property type="component" value="Unassembled WGS sequence"/>
</dbReference>
<dbReference type="SUPFAM" id="SSF81333">
    <property type="entry name" value="F1F0 ATP synthase subunit C"/>
    <property type="match status" value="1"/>
</dbReference>
<dbReference type="Pfam" id="PF00137">
    <property type="entry name" value="ATP-synt_C"/>
    <property type="match status" value="1"/>
</dbReference>
<evidence type="ECO:0000256" key="3">
    <source>
        <dbReference type="ARBA" id="ARBA00022448"/>
    </source>
</evidence>
<feature type="transmembrane region" description="Helical" evidence="13">
    <location>
        <begin position="50"/>
        <end position="72"/>
    </location>
</feature>
<dbReference type="HAMAP" id="MF_01396">
    <property type="entry name" value="ATP_synth_c_bact"/>
    <property type="match status" value="1"/>
</dbReference>
<keyword evidence="4 13" id="KW-0138">CF(0)</keyword>
<evidence type="ECO:0000313" key="16">
    <source>
        <dbReference type="Proteomes" id="UP000664277"/>
    </source>
</evidence>